<dbReference type="OrthoDB" id="5541807at2759"/>
<dbReference type="AlphaFoldDB" id="A0A9W7XV33"/>
<name>A0A9W7XV33_9FUNG</name>
<evidence type="ECO:0000313" key="1">
    <source>
        <dbReference type="EMBL" id="KAJ1719886.1"/>
    </source>
</evidence>
<evidence type="ECO:0000313" key="2">
    <source>
        <dbReference type="Proteomes" id="UP001149813"/>
    </source>
</evidence>
<dbReference type="EMBL" id="JANBOJ010000325">
    <property type="protein sequence ID" value="KAJ1719886.1"/>
    <property type="molecule type" value="Genomic_DNA"/>
</dbReference>
<reference evidence="1" key="1">
    <citation type="submission" date="2022-07" db="EMBL/GenBank/DDBJ databases">
        <title>Phylogenomic reconstructions and comparative analyses of Kickxellomycotina fungi.</title>
        <authorList>
            <person name="Reynolds N.K."/>
            <person name="Stajich J.E."/>
            <person name="Barry K."/>
            <person name="Grigoriev I.V."/>
            <person name="Crous P."/>
            <person name="Smith M.E."/>
        </authorList>
    </citation>
    <scope>NUCLEOTIDE SEQUENCE</scope>
    <source>
        <strain evidence="1">NBRC 32514</strain>
    </source>
</reference>
<sequence>MRGWNGPATRTYGLEPMYPPQGDTSSDTVLVPKTAAERKTMVAQIGLTMLYAMLKQKIWPTAHFYGVLLSAVGHASMISELRHIFEVVIPAAMRAMPPKLRINPAFMPSPIIWNMAIREAAKAGERTLAEYWFKEYRMSAMPLFREEASAYSRFTNRDKPKYARLFLLGRPYYMIPNLPQPLLEDGSQPSPWYNLSEVEVQLEMDRLRALDKLPLAHLDAVKMLGIYTTVDEHRNMESAELLADEIGVLYRDKMVPRYSRARGAADLAVCWKLMVKGYLKELAYLQQQVEHDVVAVNRCKKRLVVWYKRWADDVAKSRAHGDISGHRRMILSKQDISLIQSICSN</sequence>
<keyword evidence="2" id="KW-1185">Reference proteome</keyword>
<proteinExistence type="predicted"/>
<organism evidence="1 2">
    <name type="scientific">Coemansia erecta</name>
    <dbReference type="NCBI Taxonomy" id="147472"/>
    <lineage>
        <taxon>Eukaryota</taxon>
        <taxon>Fungi</taxon>
        <taxon>Fungi incertae sedis</taxon>
        <taxon>Zoopagomycota</taxon>
        <taxon>Kickxellomycotina</taxon>
        <taxon>Kickxellomycetes</taxon>
        <taxon>Kickxellales</taxon>
        <taxon>Kickxellaceae</taxon>
        <taxon>Coemansia</taxon>
    </lineage>
</organism>
<protein>
    <submittedName>
        <fullName evidence="1">Uncharacterized protein</fullName>
    </submittedName>
</protein>
<accession>A0A9W7XV33</accession>
<dbReference type="Proteomes" id="UP001149813">
    <property type="component" value="Unassembled WGS sequence"/>
</dbReference>
<comment type="caution">
    <text evidence="1">The sequence shown here is derived from an EMBL/GenBank/DDBJ whole genome shotgun (WGS) entry which is preliminary data.</text>
</comment>
<gene>
    <name evidence="1" type="ORF">LPJ53_005421</name>
</gene>